<dbReference type="PROSITE" id="PS50853">
    <property type="entry name" value="FN3"/>
    <property type="match status" value="2"/>
</dbReference>
<dbReference type="InterPro" id="IPR003961">
    <property type="entry name" value="FN3_dom"/>
</dbReference>
<evidence type="ECO:0000259" key="7">
    <source>
        <dbReference type="PROSITE" id="PS50853"/>
    </source>
</evidence>
<dbReference type="SUPFAM" id="SSF48726">
    <property type="entry name" value="Immunoglobulin"/>
    <property type="match status" value="7"/>
</dbReference>
<keyword evidence="3" id="KW-1015">Disulfide bond</keyword>
<feature type="domain" description="Ig-like" evidence="6">
    <location>
        <begin position="442"/>
        <end position="525"/>
    </location>
</feature>
<evidence type="ECO:0000256" key="3">
    <source>
        <dbReference type="ARBA" id="ARBA00023157"/>
    </source>
</evidence>
<dbReference type="InterPro" id="IPR003598">
    <property type="entry name" value="Ig_sub2"/>
</dbReference>
<feature type="domain" description="Ig-like" evidence="6">
    <location>
        <begin position="710"/>
        <end position="795"/>
    </location>
</feature>
<comment type="caution">
    <text evidence="8">The sequence shown here is derived from an EMBL/GenBank/DDBJ whole genome shotgun (WGS) entry which is preliminary data.</text>
</comment>
<keyword evidence="9" id="KW-1185">Reference proteome</keyword>
<reference evidence="8 9" key="1">
    <citation type="submission" date="2022-12" db="EMBL/GenBank/DDBJ databases">
        <title>Chromosome-level genome of Tegillarca granosa.</title>
        <authorList>
            <person name="Kim J."/>
        </authorList>
    </citation>
    <scope>NUCLEOTIDE SEQUENCE [LARGE SCALE GENOMIC DNA]</scope>
    <source>
        <strain evidence="8">Teg-2019</strain>
        <tissue evidence="8">Adductor muscle</tissue>
    </source>
</reference>
<evidence type="ECO:0000256" key="2">
    <source>
        <dbReference type="ARBA" id="ARBA00022737"/>
    </source>
</evidence>
<evidence type="ECO:0000313" key="9">
    <source>
        <dbReference type="Proteomes" id="UP001217089"/>
    </source>
</evidence>
<keyword evidence="5" id="KW-0472">Membrane</keyword>
<proteinExistence type="predicted"/>
<protein>
    <submittedName>
        <fullName evidence="8">Uncharacterized protein</fullName>
    </submittedName>
</protein>
<feature type="domain" description="Fibronectin type-III" evidence="7">
    <location>
        <begin position="1043"/>
        <end position="1139"/>
    </location>
</feature>
<keyword evidence="1" id="KW-0732">Signal</keyword>
<feature type="domain" description="Ig-like" evidence="6">
    <location>
        <begin position="352"/>
        <end position="423"/>
    </location>
</feature>
<dbReference type="PANTHER" id="PTHR12231">
    <property type="entry name" value="CTX-RELATED TYPE I TRANSMEMBRANE PROTEIN"/>
    <property type="match status" value="1"/>
</dbReference>
<dbReference type="InterPro" id="IPR036116">
    <property type="entry name" value="FN3_sf"/>
</dbReference>
<dbReference type="SMART" id="SM00060">
    <property type="entry name" value="FN3"/>
    <property type="match status" value="3"/>
</dbReference>
<feature type="transmembrane region" description="Helical" evidence="5">
    <location>
        <begin position="157"/>
        <end position="180"/>
    </location>
</feature>
<feature type="domain" description="Ig-like" evidence="6">
    <location>
        <begin position="620"/>
        <end position="705"/>
    </location>
</feature>
<evidence type="ECO:0000256" key="1">
    <source>
        <dbReference type="ARBA" id="ARBA00022729"/>
    </source>
</evidence>
<feature type="domain" description="Ig-like" evidence="6">
    <location>
        <begin position="530"/>
        <end position="616"/>
    </location>
</feature>
<dbReference type="PROSITE" id="PS50835">
    <property type="entry name" value="IG_LIKE"/>
    <property type="match status" value="7"/>
</dbReference>
<dbReference type="Pfam" id="PF13895">
    <property type="entry name" value="Ig_2"/>
    <property type="match status" value="1"/>
</dbReference>
<keyword evidence="4" id="KW-0393">Immunoglobulin domain</keyword>
<feature type="domain" description="Ig-like" evidence="6">
    <location>
        <begin position="800"/>
        <end position="885"/>
    </location>
</feature>
<keyword evidence="5" id="KW-0812">Transmembrane</keyword>
<feature type="domain" description="Ig-like" evidence="6">
    <location>
        <begin position="234"/>
        <end position="342"/>
    </location>
</feature>
<evidence type="ECO:0000256" key="4">
    <source>
        <dbReference type="ARBA" id="ARBA00023319"/>
    </source>
</evidence>
<dbReference type="SUPFAM" id="SSF49265">
    <property type="entry name" value="Fibronectin type III"/>
    <property type="match status" value="3"/>
</dbReference>
<evidence type="ECO:0000313" key="8">
    <source>
        <dbReference type="EMBL" id="KAJ8300040.1"/>
    </source>
</evidence>
<dbReference type="Pfam" id="PF00041">
    <property type="entry name" value="fn3"/>
    <property type="match status" value="2"/>
</dbReference>
<keyword evidence="2" id="KW-0677">Repeat</keyword>
<dbReference type="Proteomes" id="UP001217089">
    <property type="component" value="Unassembled WGS sequence"/>
</dbReference>
<dbReference type="InterPro" id="IPR007110">
    <property type="entry name" value="Ig-like_dom"/>
</dbReference>
<dbReference type="InterPro" id="IPR013783">
    <property type="entry name" value="Ig-like_fold"/>
</dbReference>
<dbReference type="InterPro" id="IPR003599">
    <property type="entry name" value="Ig_sub"/>
</dbReference>
<dbReference type="SMART" id="SM00409">
    <property type="entry name" value="IG"/>
    <property type="match status" value="7"/>
</dbReference>
<dbReference type="Pfam" id="PF13927">
    <property type="entry name" value="Ig_3"/>
    <property type="match status" value="2"/>
</dbReference>
<dbReference type="EMBL" id="JARBDR010000919">
    <property type="protein sequence ID" value="KAJ8300040.1"/>
    <property type="molecule type" value="Genomic_DNA"/>
</dbReference>
<sequence>MTIFPRNRSAHMMFKSTWVLKKIVHSAITSTCISFLKKLPEEASKLKTIFINQAMTENSNVSHKSSQKILGHVRAYGLQVHIVPSVIKFVSLKMAKKLVQGSKYKIRLDSFGVFIDSASKTNSKILLFVALFPHSLSKLYSTIDMETDTIMDIKRHFVFGFVLLTALLKNLVANINFIVIPRSQSVVFGNDLYLHCLFSQTSETDYNTTVEWNLNGGKRPLNSSIFSNNTLLVPKMTAGYLDIKPFQTNPLPVNLIEGDNSSLECITGESSPPAEIYWERNGEIFLGGTQINSTFKTFIPYGLIGQFYMKLVLIGSPVNSGMYNCVARNKALGIEVKSLKVFFNVTATEKPPYIDSTLHRSNIISPRNLPLVIDCPVRGHPFPEIKWYKNNEILRFDNRIGALNNGSLYISDLQIVDDGYYTCHDLEIDFVRQPYSIFAIAGQPTTLPCSPPISFPLSSVVWYKDDRPMAYRSGEQSVFIVDPNNGIWDLFFSNIQKLDEGNYFCVAVNNYSVPSTRTSKVAEISVGGAPILVQKPTDASVVKGQGVKVTCMVDGDPFPTITWLLDKLSVVIDSTVMLRLQNQELHISNINKTREGMYTCRARNIYGIVEAQAYVQVLVPPVVTRKLSNTTVNLGVGVILTCDVYGDPKPDIIWYKDGAKIQPAEGITLAYDRFYIKNVSLSSSGLYGCQATNKAGSVSTEAYLIVKVKPYYISGPVDRNIIMGDSLTFTCEVEGYPEPTMDWLYNGTQLFPPGVLVSLDSKQLSISSVNWAHVGSYTCVAANMQGTSTQTGIVSLHVPPWVVDIVGNPIVYENKDMELICQISGIPIPTIQWYRYGNTITASPDGRIYFPAFNRLGIKIIQTSDAGQYSCTAGNSIGTSEKSVQVFVIEAPVPPVLSDPTVMTAILFQCYIDLVDGTQTTFEILNLLPGTEYMFTMAALNPAGEGGPSEPRSLKVIVIESRTVTLQWLIPQVTNGQIRKYQILYKERSSVLAPSTVQFDVITVEASISYAVENLKPYTEYEFLVRAATIQGDAIHWGNLSNSIQIRTTAAVKSPYSVQIKWQEVAKENQNGPIQKYHIKFWPQKSPEIVKLITVPNTEQSADISELLPWRFYSFAVEAENDGGRGPSTDSFTVRTHAAAPSKPPVSVMADPLSASVVMVSFEVPDPESWNSELSGFYIEFVAMVTTTGSTSIVNSTMNSLSLNIRAWTYYKFKLSSDTH</sequence>
<name>A0ABQ9E960_TEGGR</name>
<accession>A0ABQ9E960</accession>
<dbReference type="InterPro" id="IPR036179">
    <property type="entry name" value="Ig-like_dom_sf"/>
</dbReference>
<evidence type="ECO:0000259" key="6">
    <source>
        <dbReference type="PROSITE" id="PS50835"/>
    </source>
</evidence>
<keyword evidence="5" id="KW-1133">Transmembrane helix</keyword>
<dbReference type="SMART" id="SM00408">
    <property type="entry name" value="IGc2"/>
    <property type="match status" value="7"/>
</dbReference>
<dbReference type="Pfam" id="PF07679">
    <property type="entry name" value="I-set"/>
    <property type="match status" value="3"/>
</dbReference>
<gene>
    <name evidence="8" type="ORF">KUTeg_021559</name>
</gene>
<evidence type="ECO:0000256" key="5">
    <source>
        <dbReference type="SAM" id="Phobius"/>
    </source>
</evidence>
<dbReference type="InterPro" id="IPR013098">
    <property type="entry name" value="Ig_I-set"/>
</dbReference>
<feature type="domain" description="Fibronectin type-III" evidence="7">
    <location>
        <begin position="950"/>
        <end position="1042"/>
    </location>
</feature>
<dbReference type="InterPro" id="IPR051170">
    <property type="entry name" value="Neural/epithelial_adhesion"/>
</dbReference>
<dbReference type="PANTHER" id="PTHR12231:SF253">
    <property type="entry name" value="DPR-INTERACTING PROTEIN ETA, ISOFORM B-RELATED"/>
    <property type="match status" value="1"/>
</dbReference>
<dbReference type="Gene3D" id="2.60.40.10">
    <property type="entry name" value="Immunoglobulins"/>
    <property type="match status" value="11"/>
</dbReference>
<organism evidence="8 9">
    <name type="scientific">Tegillarca granosa</name>
    <name type="common">Malaysian cockle</name>
    <name type="synonym">Anadara granosa</name>
    <dbReference type="NCBI Taxonomy" id="220873"/>
    <lineage>
        <taxon>Eukaryota</taxon>
        <taxon>Metazoa</taxon>
        <taxon>Spiralia</taxon>
        <taxon>Lophotrochozoa</taxon>
        <taxon>Mollusca</taxon>
        <taxon>Bivalvia</taxon>
        <taxon>Autobranchia</taxon>
        <taxon>Pteriomorphia</taxon>
        <taxon>Arcoida</taxon>
        <taxon>Arcoidea</taxon>
        <taxon>Arcidae</taxon>
        <taxon>Tegillarca</taxon>
    </lineage>
</organism>
<dbReference type="CDD" id="cd00063">
    <property type="entry name" value="FN3"/>
    <property type="match status" value="3"/>
</dbReference>